<sequence>MNFTNIDQGLLLFYIAVGILAVVILLLYIASKK</sequence>
<evidence type="ECO:0000313" key="2">
    <source>
        <dbReference type="EMBL" id="KKS84462.1"/>
    </source>
</evidence>
<comment type="caution">
    <text evidence="2">The sequence shown here is derived from an EMBL/GenBank/DDBJ whole genome shotgun (WGS) entry which is preliminary data.</text>
</comment>
<keyword evidence="1" id="KW-1133">Transmembrane helix</keyword>
<dbReference type="Proteomes" id="UP000034543">
    <property type="component" value="Unassembled WGS sequence"/>
</dbReference>
<proteinExistence type="predicted"/>
<protein>
    <submittedName>
        <fullName evidence="2">Uncharacterized protein</fullName>
    </submittedName>
</protein>
<keyword evidence="1" id="KW-0812">Transmembrane</keyword>
<name>A0A0G1CG04_9BACT</name>
<reference evidence="2 3" key="1">
    <citation type="journal article" date="2015" name="Nature">
        <title>rRNA introns, odd ribosomes, and small enigmatic genomes across a large radiation of phyla.</title>
        <authorList>
            <person name="Brown C.T."/>
            <person name="Hug L.A."/>
            <person name="Thomas B.C."/>
            <person name="Sharon I."/>
            <person name="Castelle C.J."/>
            <person name="Singh A."/>
            <person name="Wilkins M.J."/>
            <person name="Williams K.H."/>
            <person name="Banfield J.F."/>
        </authorList>
    </citation>
    <scope>NUCLEOTIDE SEQUENCE [LARGE SCALE GENOMIC DNA]</scope>
</reference>
<keyword evidence="1" id="KW-0472">Membrane</keyword>
<dbReference type="STRING" id="1618436.UV59_C0019G0037"/>
<dbReference type="AlphaFoldDB" id="A0A0G1CG04"/>
<dbReference type="EMBL" id="LCFB01000019">
    <property type="protein sequence ID" value="KKS84462.1"/>
    <property type="molecule type" value="Genomic_DNA"/>
</dbReference>
<evidence type="ECO:0000256" key="1">
    <source>
        <dbReference type="SAM" id="Phobius"/>
    </source>
</evidence>
<accession>A0A0G1CG04</accession>
<gene>
    <name evidence="2" type="ORF">UV59_C0019G0037</name>
</gene>
<evidence type="ECO:0000313" key="3">
    <source>
        <dbReference type="Proteomes" id="UP000034543"/>
    </source>
</evidence>
<organism evidence="2 3">
    <name type="scientific">Candidatus Gottesmanbacteria bacterium GW2011_GWA1_43_11</name>
    <dbReference type="NCBI Taxonomy" id="1618436"/>
    <lineage>
        <taxon>Bacteria</taxon>
        <taxon>Candidatus Gottesmaniibacteriota</taxon>
    </lineage>
</organism>
<feature type="transmembrane region" description="Helical" evidence="1">
    <location>
        <begin position="12"/>
        <end position="30"/>
    </location>
</feature>